<keyword evidence="3" id="KW-0378">Hydrolase</keyword>
<dbReference type="GO" id="GO:0004622">
    <property type="term" value="F:phosphatidylcholine lysophospholipase activity"/>
    <property type="evidence" value="ECO:0007669"/>
    <property type="project" value="TreeGrafter"/>
</dbReference>
<dbReference type="SUPFAM" id="SSF52266">
    <property type="entry name" value="SGNH hydrolase"/>
    <property type="match status" value="1"/>
</dbReference>
<accession>A1WYS0</accession>
<sequence>MAGSSCFSLSLRRALCAAALALLLGPSAATAERPTILIFGDSLSTAYGFDRDEAWPVLLEARLDEADRPHRVANVSRSGETTSGGTRRLPDALEEHEPEIVLLQLGGNDGLRGQPPERIRSNLQQMIEQARAVDSRVLLIGIRIPPNYGRTYTEQFAAIYPELADEQDVPVIPFLLEGVWDRDGMMQDDGVHPTAKAQPEIAETVWETLREMLDGPS</sequence>
<dbReference type="PANTHER" id="PTHR30383">
    <property type="entry name" value="THIOESTERASE 1/PROTEASE 1/LYSOPHOSPHOLIPASE L1"/>
    <property type="match status" value="1"/>
</dbReference>
<evidence type="ECO:0000259" key="2">
    <source>
        <dbReference type="Pfam" id="PF13472"/>
    </source>
</evidence>
<dbReference type="KEGG" id="hha:Hhal_2068"/>
<dbReference type="Gene3D" id="3.40.50.1110">
    <property type="entry name" value="SGNH hydrolase"/>
    <property type="match status" value="1"/>
</dbReference>
<dbReference type="CDD" id="cd01822">
    <property type="entry name" value="Lysophospholipase_L1_like"/>
    <property type="match status" value="1"/>
</dbReference>
<dbReference type="HOGENOM" id="CLU_051180_3_0_6"/>
<dbReference type="STRING" id="349124.Hhal_2068"/>
<dbReference type="InterPro" id="IPR013830">
    <property type="entry name" value="SGNH_hydro"/>
</dbReference>
<reference evidence="3 4" key="2">
    <citation type="journal article" date="2013" name="Stand. Genomic Sci.">
        <title>Complete genome sequence of Halorhodospira halophila SL1.</title>
        <authorList>
            <person name="Challacombe J.F."/>
            <person name="Majid S."/>
            <person name="Deole R."/>
            <person name="Brettin T.S."/>
            <person name="Bruce D."/>
            <person name="Delano S.F."/>
            <person name="Detter J.C."/>
            <person name="Gleasner C.D."/>
            <person name="Han C.S."/>
            <person name="Misra M."/>
            <person name="Reitenga K.G."/>
            <person name="Mikhailova N."/>
            <person name="Woyke T."/>
            <person name="Pitluck S."/>
            <person name="Nolan M."/>
            <person name="Land M.L."/>
            <person name="Saunders E."/>
            <person name="Tapia R."/>
            <person name="Lapidus A."/>
            <person name="Ivanova N."/>
            <person name="Hoff W.D."/>
        </authorList>
    </citation>
    <scope>NUCLEOTIDE SEQUENCE [LARGE SCALE GENOMIC DNA]</scope>
    <source>
        <strain evidence="4">DSM 244 / SL1</strain>
    </source>
</reference>
<evidence type="ECO:0000256" key="1">
    <source>
        <dbReference type="SAM" id="SignalP"/>
    </source>
</evidence>
<keyword evidence="1" id="KW-0732">Signal</keyword>
<dbReference type="Proteomes" id="UP000000647">
    <property type="component" value="Chromosome"/>
</dbReference>
<reference evidence="4" key="1">
    <citation type="submission" date="2006-12" db="EMBL/GenBank/DDBJ databases">
        <title>Complete sequence of Halorhodospira halophila SL1.</title>
        <authorList>
            <consortium name="US DOE Joint Genome Institute"/>
            <person name="Copeland A."/>
            <person name="Lucas S."/>
            <person name="Lapidus A."/>
            <person name="Barry K."/>
            <person name="Detter J.C."/>
            <person name="Glavina del Rio T."/>
            <person name="Hammon N."/>
            <person name="Israni S."/>
            <person name="Dalin E."/>
            <person name="Tice H."/>
            <person name="Pitluck S."/>
            <person name="Saunders E."/>
            <person name="Brettin T."/>
            <person name="Bruce D."/>
            <person name="Han C."/>
            <person name="Tapia R."/>
            <person name="Schmutz J."/>
            <person name="Larimer F."/>
            <person name="Land M."/>
            <person name="Hauser L."/>
            <person name="Kyrpides N."/>
            <person name="Mikhailova N."/>
            <person name="Hoff W."/>
            <person name="Richardson P."/>
        </authorList>
    </citation>
    <scope>NUCLEOTIDE SEQUENCE [LARGE SCALE GENOMIC DNA]</scope>
    <source>
        <strain evidence="4">DSM 244 / SL1</strain>
    </source>
</reference>
<evidence type="ECO:0000313" key="3">
    <source>
        <dbReference type="EMBL" id="ABM62832.1"/>
    </source>
</evidence>
<dbReference type="RefSeq" id="WP_011814854.1">
    <property type="nucleotide sequence ID" value="NC_008789.1"/>
</dbReference>
<dbReference type="PANTHER" id="PTHR30383:SF24">
    <property type="entry name" value="THIOESTERASE 1_PROTEASE 1_LYSOPHOSPHOLIPASE L1"/>
    <property type="match status" value="1"/>
</dbReference>
<name>A1WYS0_HALHL</name>
<feature type="chain" id="PRO_5002640480" evidence="1">
    <location>
        <begin position="32"/>
        <end position="217"/>
    </location>
</feature>
<feature type="domain" description="SGNH hydrolase-type esterase" evidence="2">
    <location>
        <begin position="38"/>
        <end position="196"/>
    </location>
</feature>
<proteinExistence type="predicted"/>
<organism evidence="3 4">
    <name type="scientific">Halorhodospira halophila (strain DSM 244 / SL1)</name>
    <name type="common">Ectothiorhodospira halophila (strain DSM 244 / SL1)</name>
    <dbReference type="NCBI Taxonomy" id="349124"/>
    <lineage>
        <taxon>Bacteria</taxon>
        <taxon>Pseudomonadati</taxon>
        <taxon>Pseudomonadota</taxon>
        <taxon>Gammaproteobacteria</taxon>
        <taxon>Chromatiales</taxon>
        <taxon>Ectothiorhodospiraceae</taxon>
        <taxon>Halorhodospira</taxon>
    </lineage>
</organism>
<dbReference type="GO" id="GO:0004064">
    <property type="term" value="F:arylesterase activity"/>
    <property type="evidence" value="ECO:0007669"/>
    <property type="project" value="UniProtKB-EC"/>
</dbReference>
<dbReference type="EMBL" id="CP000544">
    <property type="protein sequence ID" value="ABM62832.1"/>
    <property type="molecule type" value="Genomic_DNA"/>
</dbReference>
<gene>
    <name evidence="3" type="ordered locus">Hhal_2068</name>
</gene>
<dbReference type="AlphaFoldDB" id="A1WYS0"/>
<dbReference type="eggNOG" id="COG2755">
    <property type="taxonomic scope" value="Bacteria"/>
</dbReference>
<dbReference type="OrthoDB" id="9786188at2"/>
<feature type="signal peptide" evidence="1">
    <location>
        <begin position="1"/>
        <end position="31"/>
    </location>
</feature>
<protein>
    <submittedName>
        <fullName evidence="3">Arylesterase</fullName>
        <ecNumber evidence="3">3.1.1.2</ecNumber>
    </submittedName>
</protein>
<keyword evidence="4" id="KW-1185">Reference proteome</keyword>
<dbReference type="InterPro" id="IPR036514">
    <property type="entry name" value="SGNH_hydro_sf"/>
</dbReference>
<dbReference type="InterPro" id="IPR051532">
    <property type="entry name" value="Ester_Hydrolysis_Enzymes"/>
</dbReference>
<dbReference type="Pfam" id="PF13472">
    <property type="entry name" value="Lipase_GDSL_2"/>
    <property type="match status" value="1"/>
</dbReference>
<dbReference type="EC" id="3.1.1.2" evidence="3"/>
<evidence type="ECO:0000313" key="4">
    <source>
        <dbReference type="Proteomes" id="UP000000647"/>
    </source>
</evidence>